<evidence type="ECO:0000259" key="3">
    <source>
        <dbReference type="Pfam" id="PF01656"/>
    </source>
</evidence>
<evidence type="ECO:0000256" key="2">
    <source>
        <dbReference type="ARBA" id="ARBA00022840"/>
    </source>
</evidence>
<dbReference type="GO" id="GO:0016887">
    <property type="term" value="F:ATP hydrolysis activity"/>
    <property type="evidence" value="ECO:0007669"/>
    <property type="project" value="TreeGrafter"/>
</dbReference>
<accession>A0A7C5Z1W4</accession>
<keyword evidence="2" id="KW-0067">ATP-binding</keyword>
<reference evidence="4" key="1">
    <citation type="journal article" date="2020" name="mSystems">
        <title>Genome- and Community-Level Interaction Insights into Carbon Utilization and Element Cycling Functions of Hydrothermarchaeota in Hydrothermal Sediment.</title>
        <authorList>
            <person name="Zhou Z."/>
            <person name="Liu Y."/>
            <person name="Xu W."/>
            <person name="Pan J."/>
            <person name="Luo Z.H."/>
            <person name="Li M."/>
        </authorList>
    </citation>
    <scope>NUCLEOTIDE SEQUENCE [LARGE SCALE GENOMIC DNA]</scope>
    <source>
        <strain evidence="4">SpSt-1</strain>
    </source>
</reference>
<dbReference type="SUPFAM" id="SSF52540">
    <property type="entry name" value="P-loop containing nucleoside triphosphate hydrolases"/>
    <property type="match status" value="1"/>
</dbReference>
<feature type="domain" description="CobQ/CobB/MinD/ParA nucleotide binding" evidence="3">
    <location>
        <begin position="3"/>
        <end position="230"/>
    </location>
</feature>
<protein>
    <recommendedName>
        <fullName evidence="3">CobQ/CobB/MinD/ParA nucleotide binding domain-containing protein</fullName>
    </recommendedName>
</protein>
<dbReference type="InterPro" id="IPR050625">
    <property type="entry name" value="ParA/MinD_ATPase"/>
</dbReference>
<keyword evidence="1" id="KW-0547">Nucleotide-binding</keyword>
<dbReference type="InterPro" id="IPR027417">
    <property type="entry name" value="P-loop_NTPase"/>
</dbReference>
<evidence type="ECO:0000313" key="4">
    <source>
        <dbReference type="EMBL" id="HHR97159.1"/>
    </source>
</evidence>
<sequence>MKIVVVGKGGAGKTTITACLARLIGREGYNVIAIDADPSLNLARSLGIDAETANLKPVLFDEEFIKTRTLLPDGAYRLNPRVDDVVEKFGVKGPDNVTLLRLGYVKRGGVRCLCPEYSFLRALLSHLILGRREVVVVDMVAGLEPMSRGAVRGIDLMICVAEPTAKSLDVVLEIYRLAKDIGIREFAVIGNKIMSEEDRLFIESRLSNVKILGYIPFDENVIKADKLGMSLIDYNPYSTMINELKNVKNKIFKNKIYSFETGA</sequence>
<dbReference type="GO" id="GO:0005524">
    <property type="term" value="F:ATP binding"/>
    <property type="evidence" value="ECO:0007669"/>
    <property type="project" value="UniProtKB-KW"/>
</dbReference>
<dbReference type="GO" id="GO:0051782">
    <property type="term" value="P:negative regulation of cell division"/>
    <property type="evidence" value="ECO:0007669"/>
    <property type="project" value="TreeGrafter"/>
</dbReference>
<dbReference type="GO" id="GO:0009898">
    <property type="term" value="C:cytoplasmic side of plasma membrane"/>
    <property type="evidence" value="ECO:0007669"/>
    <property type="project" value="TreeGrafter"/>
</dbReference>
<dbReference type="InterPro" id="IPR014433">
    <property type="entry name" value="CooC"/>
</dbReference>
<dbReference type="InterPro" id="IPR002586">
    <property type="entry name" value="CobQ/CobB/MinD/ParA_Nub-bd_dom"/>
</dbReference>
<proteinExistence type="predicted"/>
<dbReference type="PANTHER" id="PTHR43384">
    <property type="entry name" value="SEPTUM SITE-DETERMINING PROTEIN MIND HOMOLOG, CHLOROPLASTIC-RELATED"/>
    <property type="match status" value="1"/>
</dbReference>
<gene>
    <name evidence="4" type="ORF">ENL47_10295</name>
</gene>
<dbReference type="Pfam" id="PF01656">
    <property type="entry name" value="CbiA"/>
    <property type="match status" value="1"/>
</dbReference>
<evidence type="ECO:0000256" key="1">
    <source>
        <dbReference type="ARBA" id="ARBA00022741"/>
    </source>
</evidence>
<dbReference type="AlphaFoldDB" id="A0A7C5Z1W4"/>
<dbReference type="PANTHER" id="PTHR43384:SF6">
    <property type="entry name" value="SEPTUM SITE-DETERMINING PROTEIN MIND HOMOLOG, CHLOROPLASTIC"/>
    <property type="match status" value="1"/>
</dbReference>
<name>A0A7C5Z1W4_9CREN</name>
<comment type="caution">
    <text evidence="4">The sequence shown here is derived from an EMBL/GenBank/DDBJ whole genome shotgun (WGS) entry which is preliminary data.</text>
</comment>
<dbReference type="PIRSF" id="PIRSF005647">
    <property type="entry name" value="CooC"/>
    <property type="match status" value="1"/>
</dbReference>
<organism evidence="4">
    <name type="scientific">Ignisphaera aggregans</name>
    <dbReference type="NCBI Taxonomy" id="334771"/>
    <lineage>
        <taxon>Archaea</taxon>
        <taxon>Thermoproteota</taxon>
        <taxon>Thermoprotei</taxon>
        <taxon>Desulfurococcales</taxon>
        <taxon>Desulfurococcaceae</taxon>
        <taxon>Ignisphaera</taxon>
    </lineage>
</organism>
<dbReference type="EMBL" id="DRUB01000203">
    <property type="protein sequence ID" value="HHR97159.1"/>
    <property type="molecule type" value="Genomic_DNA"/>
</dbReference>
<dbReference type="GO" id="GO:0005829">
    <property type="term" value="C:cytosol"/>
    <property type="evidence" value="ECO:0007669"/>
    <property type="project" value="TreeGrafter"/>
</dbReference>
<dbReference type="Gene3D" id="3.40.50.300">
    <property type="entry name" value="P-loop containing nucleotide triphosphate hydrolases"/>
    <property type="match status" value="1"/>
</dbReference>